<evidence type="ECO:0000313" key="1">
    <source>
        <dbReference type="EMBL" id="KAJ2791676.1"/>
    </source>
</evidence>
<protein>
    <submittedName>
        <fullName evidence="1">Uncharacterized protein</fullName>
    </submittedName>
</protein>
<reference evidence="1" key="1">
    <citation type="submission" date="2022-07" db="EMBL/GenBank/DDBJ databases">
        <title>Phylogenomic reconstructions and comparative analyses of Kickxellomycotina fungi.</title>
        <authorList>
            <person name="Reynolds N.K."/>
            <person name="Stajich J.E."/>
            <person name="Barry K."/>
            <person name="Grigoriev I.V."/>
            <person name="Crous P."/>
            <person name="Smith M.E."/>
        </authorList>
    </citation>
    <scope>NUCLEOTIDE SEQUENCE</scope>
    <source>
        <strain evidence="1">BCRC 34191</strain>
    </source>
</reference>
<keyword evidence="2" id="KW-1185">Reference proteome</keyword>
<proteinExistence type="predicted"/>
<organism evidence="1 2">
    <name type="scientific">Coemansia linderi</name>
    <dbReference type="NCBI Taxonomy" id="2663919"/>
    <lineage>
        <taxon>Eukaryota</taxon>
        <taxon>Fungi</taxon>
        <taxon>Fungi incertae sedis</taxon>
        <taxon>Zoopagomycota</taxon>
        <taxon>Kickxellomycotina</taxon>
        <taxon>Kickxellomycetes</taxon>
        <taxon>Kickxellales</taxon>
        <taxon>Kickxellaceae</taxon>
        <taxon>Coemansia</taxon>
    </lineage>
</organism>
<gene>
    <name evidence="1" type="ORF">GGI18_000968</name>
</gene>
<name>A0ACC1KMI0_9FUNG</name>
<comment type="caution">
    <text evidence="1">The sequence shown here is derived from an EMBL/GenBank/DDBJ whole genome shotgun (WGS) entry which is preliminary data.</text>
</comment>
<evidence type="ECO:0000313" key="2">
    <source>
        <dbReference type="Proteomes" id="UP001140066"/>
    </source>
</evidence>
<dbReference type="Proteomes" id="UP001140066">
    <property type="component" value="Unassembled WGS sequence"/>
</dbReference>
<sequence>MVMIEVRLKAELENVTDFQPVGIEHTWNFRDKMVMSGGRDTANMVIKCHFCRREGSLDIAEGPFPYTADDSGTMATILIVDCRGVDLKEFEPRSGWKATGTESKTLFDDVDLDEMEWFDYDAKAAMPVSVKDIKYEFAVSKREVKKNKNKSGDEGKGAGKDEGKDAGKGTGKDVGKGTGKGAGKRA</sequence>
<dbReference type="EMBL" id="JANBUK010000112">
    <property type="protein sequence ID" value="KAJ2791676.1"/>
    <property type="molecule type" value="Genomic_DNA"/>
</dbReference>
<accession>A0ACC1KMI0</accession>